<keyword evidence="3" id="KW-0812">Transmembrane</keyword>
<sequence length="196" mass="22303">MHPRTALSRRTSARTTASRPPRASFALAAARSSQDDLRRLEAYCHASTDRCHALENHLARLEHDLDTRIAQWDEQLASLRTVDERARELTAQLTTQLAELRSATTPRISSARESLSQSRDKVDESRGQLEHSLASIELARGLLEQLEKRLDEEETTLQRINSWQRTLVWLTCLSLALLVALISWFFGVSPRIPRHS</sequence>
<proteinExistence type="predicted"/>
<evidence type="ECO:0000256" key="3">
    <source>
        <dbReference type="SAM" id="Phobius"/>
    </source>
</evidence>
<keyword evidence="3" id="KW-0472">Membrane</keyword>
<reference evidence="4 5" key="1">
    <citation type="submission" date="2021-12" db="EMBL/GenBank/DDBJ databases">
        <title>High titer production of polyol ester of fatty acids by Rhodotorula paludigena BS15 towards product separation-free biomass refinery.</title>
        <authorList>
            <person name="Mano J."/>
            <person name="Ono H."/>
            <person name="Tanaka T."/>
            <person name="Naito K."/>
            <person name="Sushida H."/>
            <person name="Ike M."/>
            <person name="Tokuyasu K."/>
            <person name="Kitaoka M."/>
        </authorList>
    </citation>
    <scope>NUCLEOTIDE SEQUENCE [LARGE SCALE GENOMIC DNA]</scope>
    <source>
        <strain evidence="4 5">BS15</strain>
    </source>
</reference>
<feature type="region of interest" description="Disordered" evidence="2">
    <location>
        <begin position="1"/>
        <end position="23"/>
    </location>
</feature>
<feature type="transmembrane region" description="Helical" evidence="3">
    <location>
        <begin position="167"/>
        <end position="186"/>
    </location>
</feature>
<feature type="compositionally biased region" description="Basic and acidic residues" evidence="2">
    <location>
        <begin position="118"/>
        <end position="128"/>
    </location>
</feature>
<dbReference type="EMBL" id="BQKY01000004">
    <property type="protein sequence ID" value="GJN89235.1"/>
    <property type="molecule type" value="Genomic_DNA"/>
</dbReference>
<evidence type="ECO:0000256" key="2">
    <source>
        <dbReference type="SAM" id="MobiDB-lite"/>
    </source>
</evidence>
<organism evidence="4 5">
    <name type="scientific">Rhodotorula paludigena</name>
    <dbReference type="NCBI Taxonomy" id="86838"/>
    <lineage>
        <taxon>Eukaryota</taxon>
        <taxon>Fungi</taxon>
        <taxon>Dikarya</taxon>
        <taxon>Basidiomycota</taxon>
        <taxon>Pucciniomycotina</taxon>
        <taxon>Microbotryomycetes</taxon>
        <taxon>Sporidiobolales</taxon>
        <taxon>Sporidiobolaceae</taxon>
        <taxon>Rhodotorula</taxon>
    </lineage>
</organism>
<feature type="compositionally biased region" description="Polar residues" evidence="2">
    <location>
        <begin position="104"/>
        <end position="117"/>
    </location>
</feature>
<gene>
    <name evidence="4" type="ORF">Rhopal_002214-T1</name>
</gene>
<feature type="region of interest" description="Disordered" evidence="2">
    <location>
        <begin position="104"/>
        <end position="128"/>
    </location>
</feature>
<dbReference type="AlphaFoldDB" id="A0AAV5GID8"/>
<evidence type="ECO:0000256" key="1">
    <source>
        <dbReference type="SAM" id="Coils"/>
    </source>
</evidence>
<keyword evidence="5" id="KW-1185">Reference proteome</keyword>
<protein>
    <submittedName>
        <fullName evidence="4">Uncharacterized protein</fullName>
    </submittedName>
</protein>
<keyword evidence="3" id="KW-1133">Transmembrane helix</keyword>
<keyword evidence="1" id="KW-0175">Coiled coil</keyword>
<comment type="caution">
    <text evidence="4">The sequence shown here is derived from an EMBL/GenBank/DDBJ whole genome shotgun (WGS) entry which is preliminary data.</text>
</comment>
<feature type="coiled-coil region" evidence="1">
    <location>
        <begin position="136"/>
        <end position="163"/>
    </location>
</feature>
<evidence type="ECO:0000313" key="5">
    <source>
        <dbReference type="Proteomes" id="UP001342314"/>
    </source>
</evidence>
<dbReference type="Proteomes" id="UP001342314">
    <property type="component" value="Unassembled WGS sequence"/>
</dbReference>
<name>A0AAV5GID8_9BASI</name>
<evidence type="ECO:0000313" key="4">
    <source>
        <dbReference type="EMBL" id="GJN89235.1"/>
    </source>
</evidence>
<accession>A0AAV5GID8</accession>